<evidence type="ECO:0000256" key="4">
    <source>
        <dbReference type="ARBA" id="ARBA00022729"/>
    </source>
</evidence>
<feature type="disulfide bond" evidence="13">
    <location>
        <begin position="244"/>
        <end position="252"/>
    </location>
</feature>
<evidence type="ECO:0000256" key="9">
    <source>
        <dbReference type="ARBA" id="ARBA00023121"/>
    </source>
</evidence>
<dbReference type="InterPro" id="IPR020858">
    <property type="entry name" value="Serum_albumin-like"/>
</dbReference>
<evidence type="ECO:0000256" key="3">
    <source>
        <dbReference type="ARBA" id="ARBA00022723"/>
    </source>
</evidence>
<feature type="disulfide bond" evidence="13">
    <location>
        <begin position="315"/>
        <end position="360"/>
    </location>
</feature>
<keyword evidence="17" id="KW-1185">Reference proteome</keyword>
<feature type="disulfide bond" evidence="13">
    <location>
        <begin position="64"/>
        <end position="73"/>
    </location>
</feature>
<evidence type="ECO:0000256" key="12">
    <source>
        <dbReference type="PIRSR" id="PIRSR002520-1"/>
    </source>
</evidence>
<feature type="binding site" evidence="12">
    <location>
        <position position="251"/>
    </location>
    <ligand>
        <name>Ca(2+)</name>
        <dbReference type="ChEBI" id="CHEBI:29108"/>
        <label>1</label>
    </ligand>
</feature>
<accession>A0A7M4EHV4</accession>
<feature type="disulfide bond" evidence="13">
    <location>
        <begin position="136"/>
        <end position="181"/>
    </location>
</feature>
<evidence type="ECO:0000256" key="6">
    <source>
        <dbReference type="ARBA" id="ARBA00022833"/>
    </source>
</evidence>
<feature type="disulfide bond" evidence="13">
    <location>
        <begin position="359"/>
        <end position="368"/>
    </location>
</feature>
<keyword evidence="5" id="KW-0677">Repeat</keyword>
<dbReference type="CDD" id="cd00015">
    <property type="entry name" value="ALBUMIN"/>
    <property type="match status" value="3"/>
</dbReference>
<feature type="disulfide bond" evidence="13">
    <location>
        <begin position="475"/>
        <end position="486"/>
    </location>
</feature>
<feature type="disulfide bond" evidence="13">
    <location>
        <begin position="264"/>
        <end position="278"/>
    </location>
</feature>
<evidence type="ECO:0000256" key="1">
    <source>
        <dbReference type="ARBA" id="ARBA00004613"/>
    </source>
</evidence>
<dbReference type="InterPro" id="IPR021177">
    <property type="entry name" value="Serum_albumin/AFP/Afamin"/>
</dbReference>
<dbReference type="GO" id="GO:0072562">
    <property type="term" value="C:blood microparticle"/>
    <property type="evidence" value="ECO:0007669"/>
    <property type="project" value="TreeGrafter"/>
</dbReference>
<organism evidence="16 17">
    <name type="scientific">Crocodylus porosus</name>
    <name type="common">Saltwater crocodile</name>
    <name type="synonym">Estuarine crocodile</name>
    <dbReference type="NCBI Taxonomy" id="8502"/>
    <lineage>
        <taxon>Eukaryota</taxon>
        <taxon>Metazoa</taxon>
        <taxon>Chordata</taxon>
        <taxon>Craniata</taxon>
        <taxon>Vertebrata</taxon>
        <taxon>Euteleostomi</taxon>
        <taxon>Archelosauria</taxon>
        <taxon>Archosauria</taxon>
        <taxon>Crocodylia</taxon>
        <taxon>Longirostres</taxon>
        <taxon>Crocodylidae</taxon>
        <taxon>Crocodylus</taxon>
    </lineage>
</organism>
<dbReference type="Gene3D" id="1.10.246.10">
    <property type="match status" value="6"/>
</dbReference>
<feature type="chain" id="PRO_5029910396" description="Albumin" evidence="14">
    <location>
        <begin position="19"/>
        <end position="586"/>
    </location>
</feature>
<feature type="disulfide bond" evidence="13">
    <location>
        <begin position="180"/>
        <end position="189"/>
    </location>
</feature>
<dbReference type="Ensembl" id="ENSCPRT00005011747.1">
    <property type="protein sequence ID" value="ENSCPRP00005009966.1"/>
    <property type="gene ID" value="ENSCPRG00005007075.1"/>
</dbReference>
<evidence type="ECO:0000256" key="11">
    <source>
        <dbReference type="ARBA" id="ARBA00039343"/>
    </source>
</evidence>
<dbReference type="InterPro" id="IPR000264">
    <property type="entry name" value="ALB/AFP/VDB"/>
</dbReference>
<feature type="disulfide bond" evidence="13">
    <location>
        <begin position="101"/>
        <end position="112"/>
    </location>
</feature>
<feature type="binding site" evidence="12">
    <location>
        <position position="248"/>
    </location>
    <ligand>
        <name>Ca(2+)</name>
        <dbReference type="ChEBI" id="CHEBI:29108"/>
        <label>1</label>
    </ligand>
</feature>
<dbReference type="FunFam" id="1.10.246.10:FF:000002">
    <property type="entry name" value="Serum albumin"/>
    <property type="match status" value="2"/>
</dbReference>
<dbReference type="PRINTS" id="PR00803">
    <property type="entry name" value="AFETOPROTEIN"/>
</dbReference>
<dbReference type="GO" id="GO:0046872">
    <property type="term" value="F:metal ion binding"/>
    <property type="evidence" value="ECO:0007669"/>
    <property type="project" value="UniProtKB-KW"/>
</dbReference>
<proteinExistence type="predicted"/>
<dbReference type="PIRSF" id="PIRSF002520">
    <property type="entry name" value="Serum_albumin_subgroup"/>
    <property type="match status" value="1"/>
</dbReference>
<feature type="disulfide bond" evidence="13">
    <location>
        <begin position="391"/>
        <end position="437"/>
    </location>
</feature>
<keyword evidence="3 12" id="KW-0479">Metal-binding</keyword>
<evidence type="ECO:0000256" key="2">
    <source>
        <dbReference type="ARBA" id="ARBA00022525"/>
    </source>
</evidence>
<dbReference type="PANTHER" id="PTHR11385">
    <property type="entry name" value="SERUM ALBUMIN-RELATED"/>
    <property type="match status" value="1"/>
</dbReference>
<dbReference type="GO" id="GO:0005737">
    <property type="term" value="C:cytoplasm"/>
    <property type="evidence" value="ECO:0007669"/>
    <property type="project" value="TreeGrafter"/>
</dbReference>
<feature type="binding site" evidence="12">
    <location>
        <position position="248"/>
    </location>
    <ligand>
        <name>Zn(2+)</name>
        <dbReference type="ChEBI" id="CHEBI:29105"/>
    </ligand>
</feature>
<dbReference type="FunFam" id="1.10.246.10:FF:000003">
    <property type="entry name" value="Serum albumin"/>
    <property type="match status" value="1"/>
</dbReference>
<sequence>MKWVALISLIFLFSSATSKNLKRFARDAGKKDLALITFAQYLQKCSFDELAKLVKDVVDLAHKCVANEDAEGCTKSLPAIFLDEICEVPALGEKYGAMADCCAKDDPERNKCFLKFKTNDPPFIQPYQRPEPDALCKDFTDNKQSFLEHYLYQVARRAPFLYAPALLALGVDYEHVIEACCAETEIGTCLDEKVLRFSIFTNALFPSSSLLSRRLALISQKYPKAPFAEVHKIVQDLKGIYKECCDGDMVECMDDRAELMTYICSKQEQLSSKIHHCCEKPVVERSQCIIEADFDDKPEDLPPIGDKYIHSPDVCGHFEAAHDVFLAEFLFEYGRRHPEFSTQMLLRIAKLYEDTLGKCCKTESPSECYAEVERLIQEHIQETKVLVKTNCDLLTQGGEFNFQKEVLIRYTKKMPQVSTQTLLELAKTMTAIGVKCCHEPEEKHIPCSEGRLSIVIQEMCKKQETTPINDQVAHCCDDSYSERRPCFTKLGVDEKYTPPPFDPAMFNFDDKLCTAPEEEQKENQLGLLVNLIKRKIKITEEQLQTISGGFSAMLDKCCKVEDHDTCFGEEGANLIVESRATLGIGN</sequence>
<dbReference type="GeneTree" id="ENSGT00390000000113"/>
<evidence type="ECO:0000256" key="8">
    <source>
        <dbReference type="ARBA" id="ARBA00023008"/>
    </source>
</evidence>
<feature type="disulfide bond" evidence="13">
    <location>
        <begin position="557"/>
        <end position="566"/>
    </location>
</feature>
<comment type="subcellular location">
    <subcellularLocation>
        <location evidence="1">Secreted</location>
    </subcellularLocation>
</comment>
<dbReference type="FunFam" id="1.10.246.10:FF:000001">
    <property type="entry name" value="Serum albumin"/>
    <property type="match status" value="1"/>
</dbReference>
<reference evidence="16" key="1">
    <citation type="submission" date="2025-08" db="UniProtKB">
        <authorList>
            <consortium name="Ensembl"/>
        </authorList>
    </citation>
    <scope>IDENTIFICATION</scope>
</reference>
<evidence type="ECO:0000259" key="15">
    <source>
        <dbReference type="PROSITE" id="PS51438"/>
    </source>
</evidence>
<dbReference type="Proteomes" id="UP000594220">
    <property type="component" value="Unplaced"/>
</dbReference>
<evidence type="ECO:0000313" key="16">
    <source>
        <dbReference type="Ensembl" id="ENSCPRP00005009966.1"/>
    </source>
</evidence>
<feature type="domain" description="Albumin" evidence="15">
    <location>
        <begin position="184"/>
        <end position="378"/>
    </location>
</feature>
<dbReference type="PANTHER" id="PTHR11385:SF14">
    <property type="entry name" value="AFAMIN"/>
    <property type="match status" value="1"/>
</dbReference>
<feature type="disulfide bond" evidence="13">
    <location>
        <begin position="277"/>
        <end position="288"/>
    </location>
</feature>
<dbReference type="Pfam" id="PF00273">
    <property type="entry name" value="Serum_albumin"/>
    <property type="match status" value="3"/>
</dbReference>
<keyword evidence="10 13" id="KW-1015">Disulfide bond</keyword>
<keyword evidence="4 14" id="KW-0732">Signal</keyword>
<keyword evidence="8" id="KW-0186">Copper</keyword>
<evidence type="ECO:0000256" key="5">
    <source>
        <dbReference type="ARBA" id="ARBA00022737"/>
    </source>
</evidence>
<dbReference type="PRINTS" id="PR00802">
    <property type="entry name" value="SERUMALBUMIN"/>
</dbReference>
<dbReference type="AlphaFoldDB" id="A0A7M4EHV4"/>
<feature type="disulfide bond" evidence="13">
    <location>
        <begin position="460"/>
        <end position="476"/>
    </location>
</feature>
<dbReference type="InterPro" id="IPR020857">
    <property type="entry name" value="Serum_albumin_CS"/>
</dbReference>
<feature type="disulfide bond" evidence="13">
    <location>
        <begin position="513"/>
        <end position="558"/>
    </location>
</feature>
<keyword evidence="9" id="KW-0446">Lipid-binding</keyword>
<feature type="domain" description="Albumin" evidence="15">
    <location>
        <begin position="9"/>
        <end position="183"/>
    </location>
</feature>
<protein>
    <recommendedName>
        <fullName evidence="11">Albumin</fullName>
    </recommendedName>
</protein>
<feature type="signal peptide" evidence="14">
    <location>
        <begin position="1"/>
        <end position="18"/>
    </location>
</feature>
<feature type="binding site" evidence="12">
    <location>
        <position position="243"/>
    </location>
    <ligand>
        <name>Ca(2+)</name>
        <dbReference type="ChEBI" id="CHEBI:29108"/>
        <label>1</label>
    </ligand>
</feature>
<name>A0A7M4EHV4_CROPO</name>
<evidence type="ECO:0000256" key="13">
    <source>
        <dbReference type="PIRSR" id="PIRSR002520-2"/>
    </source>
</evidence>
<dbReference type="OMA" id="ADPHACY"/>
<evidence type="ECO:0000313" key="17">
    <source>
        <dbReference type="Proteomes" id="UP000594220"/>
    </source>
</evidence>
<feature type="disulfide bond" evidence="13">
    <location>
        <begin position="436"/>
        <end position="447"/>
    </location>
</feature>
<feature type="binding site" evidence="12">
    <location>
        <position position="254"/>
    </location>
    <ligand>
        <name>Ca(2+)</name>
        <dbReference type="ChEBI" id="CHEBI:29108"/>
        <label>1</label>
    </ligand>
</feature>
<feature type="domain" description="Albumin" evidence="15">
    <location>
        <begin position="379"/>
        <end position="576"/>
    </location>
</feature>
<keyword evidence="7 12" id="KW-0106">Calcium</keyword>
<evidence type="ECO:0000256" key="7">
    <source>
        <dbReference type="ARBA" id="ARBA00022837"/>
    </source>
</evidence>
<dbReference type="PROSITE" id="PS51438">
    <property type="entry name" value="ALBUMIN_2"/>
    <property type="match status" value="3"/>
</dbReference>
<keyword evidence="6 12" id="KW-0862">Zinc</keyword>
<dbReference type="GO" id="GO:0008289">
    <property type="term" value="F:lipid binding"/>
    <property type="evidence" value="ECO:0007669"/>
    <property type="project" value="UniProtKB-KW"/>
</dbReference>
<dbReference type="PROSITE" id="PS00212">
    <property type="entry name" value="ALBUMIN_1"/>
    <property type="match status" value="1"/>
</dbReference>
<feature type="disulfide bond" evidence="13">
    <location>
        <begin position="86"/>
        <end position="102"/>
    </location>
</feature>
<evidence type="ECO:0000256" key="14">
    <source>
        <dbReference type="SAM" id="SignalP"/>
    </source>
</evidence>
<dbReference type="InterPro" id="IPR014760">
    <property type="entry name" value="Serum_albumin_N"/>
</dbReference>
<dbReference type="SUPFAM" id="SSF48552">
    <property type="entry name" value="Serum albumin-like"/>
    <property type="match status" value="3"/>
</dbReference>
<evidence type="ECO:0000256" key="10">
    <source>
        <dbReference type="ARBA" id="ARBA00023157"/>
    </source>
</evidence>
<keyword evidence="2" id="KW-0964">Secreted</keyword>
<reference evidence="16" key="2">
    <citation type="submission" date="2025-09" db="UniProtKB">
        <authorList>
            <consortium name="Ensembl"/>
        </authorList>
    </citation>
    <scope>IDENTIFICATION</scope>
</reference>
<dbReference type="SMART" id="SM00103">
    <property type="entry name" value="ALBUMIN"/>
    <property type="match status" value="3"/>
</dbReference>